<protein>
    <submittedName>
        <fullName evidence="5">5-methyltetrahydropteroyltriglutamate--homocysteine methyltransferase</fullName>
    </submittedName>
</protein>
<dbReference type="CDD" id="cd03311">
    <property type="entry name" value="CIMS_C_terminal_like"/>
    <property type="match status" value="1"/>
</dbReference>
<evidence type="ECO:0000256" key="1">
    <source>
        <dbReference type="ARBA" id="ARBA00001947"/>
    </source>
</evidence>
<gene>
    <name evidence="5" type="ORF">H6P80_14785</name>
</gene>
<dbReference type="Proteomes" id="UP000564378">
    <property type="component" value="Unassembled WGS sequence"/>
</dbReference>
<dbReference type="Pfam" id="PF01717">
    <property type="entry name" value="Meth_synt_2"/>
    <property type="match status" value="1"/>
</dbReference>
<dbReference type="GO" id="GO:0008270">
    <property type="term" value="F:zinc ion binding"/>
    <property type="evidence" value="ECO:0007669"/>
    <property type="project" value="InterPro"/>
</dbReference>
<dbReference type="EMBL" id="JACJVJ010000003">
    <property type="protein sequence ID" value="MBC2778888.1"/>
    <property type="molecule type" value="Genomic_DNA"/>
</dbReference>
<feature type="domain" description="Cobalamin-independent methionine synthase MetE C-terminal/archaeal" evidence="4">
    <location>
        <begin position="53"/>
        <end position="335"/>
    </location>
</feature>
<keyword evidence="2" id="KW-0479">Metal-binding</keyword>
<reference evidence="5 6" key="1">
    <citation type="submission" date="2020-08" db="EMBL/GenBank/DDBJ databases">
        <title>Draft genome sequence of Parasphingopyxis sp. GrpM-11.</title>
        <authorList>
            <person name="Oh J."/>
            <person name="Roh D.-H."/>
        </authorList>
    </citation>
    <scope>NUCLEOTIDE SEQUENCE [LARGE SCALE GENOMIC DNA]</scope>
    <source>
        <strain evidence="5 6">GrpM-11</strain>
    </source>
</reference>
<evidence type="ECO:0000313" key="6">
    <source>
        <dbReference type="Proteomes" id="UP000564378"/>
    </source>
</evidence>
<name>A0A842HXK6_9SPHN</name>
<evidence type="ECO:0000313" key="5">
    <source>
        <dbReference type="EMBL" id="MBC2778888.1"/>
    </source>
</evidence>
<accession>A0A842HXK6</accession>
<evidence type="ECO:0000256" key="3">
    <source>
        <dbReference type="ARBA" id="ARBA00022833"/>
    </source>
</evidence>
<proteinExistence type="predicted"/>
<comment type="cofactor">
    <cofactor evidence="1">
        <name>Zn(2+)</name>
        <dbReference type="ChEBI" id="CHEBI:29105"/>
    </cofactor>
</comment>
<dbReference type="InterPro" id="IPR038071">
    <property type="entry name" value="UROD/MetE-like_sf"/>
</dbReference>
<dbReference type="Gene3D" id="3.20.20.210">
    <property type="match status" value="1"/>
</dbReference>
<dbReference type="GO" id="GO:0003871">
    <property type="term" value="F:5-methyltetrahydropteroyltriglutamate-homocysteine S-methyltransferase activity"/>
    <property type="evidence" value="ECO:0007669"/>
    <property type="project" value="InterPro"/>
</dbReference>
<keyword evidence="5" id="KW-0808">Transferase</keyword>
<sequence>MDKLLPTTLVGSYAMPDWLIDRDKLAGRFPPRVRALELWRPIPEFLDEAQDDATIMAIHQQERAGLDIITDGEMRRESYSNRFATALEGVDMDNPGTALDRSGHANPVPRITGKIRRKHPVQVRDVEFLRKHTDRKIKITVPGPFTMTQQAQNDFYQSEAEMALDYAAAVNEEIRDLFAAGADIVQIDEPYLQARPEKAREYGPQAIDRALDGTNGITALHLCFGYAAIIHGDRPKGYDYLAELAGTKIDQVSVETAQPHLDPTELKPLKDKHIMVGVLDLNDPAIETPDVVAERIRRAMTEVDVERIIVAPDCGFKYVPRDIAYGKMCAMVEGAALVRDSL</sequence>
<keyword evidence="6" id="KW-1185">Reference proteome</keyword>
<keyword evidence="5" id="KW-0489">Methyltransferase</keyword>
<dbReference type="RefSeq" id="WP_185802199.1">
    <property type="nucleotide sequence ID" value="NZ_JACJVJ010000003.1"/>
</dbReference>
<dbReference type="PANTHER" id="PTHR30519">
    <property type="entry name" value="5-METHYLTETRAHYDROPTEROYLTRIGLUTAMATE--HOMOCYSTEINE METHYLTRANSFERASE"/>
    <property type="match status" value="1"/>
</dbReference>
<evidence type="ECO:0000256" key="2">
    <source>
        <dbReference type="ARBA" id="ARBA00022723"/>
    </source>
</evidence>
<dbReference type="GO" id="GO:0032259">
    <property type="term" value="P:methylation"/>
    <property type="evidence" value="ECO:0007669"/>
    <property type="project" value="UniProtKB-KW"/>
</dbReference>
<dbReference type="InterPro" id="IPR002629">
    <property type="entry name" value="Met_Synth_C/arc"/>
</dbReference>
<keyword evidence="3" id="KW-0862">Zinc</keyword>
<comment type="caution">
    <text evidence="5">The sequence shown here is derived from an EMBL/GenBank/DDBJ whole genome shotgun (WGS) entry which is preliminary data.</text>
</comment>
<dbReference type="GO" id="GO:0009086">
    <property type="term" value="P:methionine biosynthetic process"/>
    <property type="evidence" value="ECO:0007669"/>
    <property type="project" value="InterPro"/>
</dbReference>
<organism evidence="5 6">
    <name type="scientific">Parasphingopyxis marina</name>
    <dbReference type="NCBI Taxonomy" id="2761622"/>
    <lineage>
        <taxon>Bacteria</taxon>
        <taxon>Pseudomonadati</taxon>
        <taxon>Pseudomonadota</taxon>
        <taxon>Alphaproteobacteria</taxon>
        <taxon>Sphingomonadales</taxon>
        <taxon>Sphingomonadaceae</taxon>
        <taxon>Parasphingopyxis</taxon>
    </lineage>
</organism>
<evidence type="ECO:0000259" key="4">
    <source>
        <dbReference type="Pfam" id="PF01717"/>
    </source>
</evidence>
<dbReference type="AlphaFoldDB" id="A0A842HXK6"/>
<dbReference type="SUPFAM" id="SSF51726">
    <property type="entry name" value="UROD/MetE-like"/>
    <property type="match status" value="1"/>
</dbReference>